<comment type="caution">
    <text evidence="3">The sequence shown here is derived from an EMBL/GenBank/DDBJ whole genome shotgun (WGS) entry which is preliminary data.</text>
</comment>
<proteinExistence type="predicted"/>
<dbReference type="Pfam" id="PF01650">
    <property type="entry name" value="Peptidase_C13"/>
    <property type="match status" value="1"/>
</dbReference>
<dbReference type="EMBL" id="JBHRYF010000001">
    <property type="protein sequence ID" value="MFC3659239.1"/>
    <property type="molecule type" value="Genomic_DNA"/>
</dbReference>
<accession>A0ABV7UTB7</accession>
<organism evidence="3 4">
    <name type="scientific">Luteimonas notoginsengisoli</name>
    <dbReference type="NCBI Taxonomy" id="1578200"/>
    <lineage>
        <taxon>Bacteria</taxon>
        <taxon>Pseudomonadati</taxon>
        <taxon>Pseudomonadota</taxon>
        <taxon>Gammaproteobacteria</taxon>
        <taxon>Lysobacterales</taxon>
        <taxon>Lysobacteraceae</taxon>
        <taxon>Luteimonas</taxon>
    </lineage>
</organism>
<gene>
    <name evidence="3" type="ORF">ACFOM9_03985</name>
</gene>
<name>A0ABV7UTB7_9GAMM</name>
<keyword evidence="2" id="KW-0732">Signal</keyword>
<dbReference type="Proteomes" id="UP001595724">
    <property type="component" value="Unassembled WGS sequence"/>
</dbReference>
<dbReference type="Gene3D" id="3.40.50.1460">
    <property type="match status" value="1"/>
</dbReference>
<evidence type="ECO:0000313" key="3">
    <source>
        <dbReference type="EMBL" id="MFC3659239.1"/>
    </source>
</evidence>
<dbReference type="InterPro" id="IPR001096">
    <property type="entry name" value="Peptidase_C13"/>
</dbReference>
<evidence type="ECO:0000256" key="1">
    <source>
        <dbReference type="SAM" id="MobiDB-lite"/>
    </source>
</evidence>
<sequence length="314" mass="34182">MIRRRRSGVAAVLFGIAALLLLPACAEDESVGARDRRLIAGDIAALAPQRPGQVDLYVVGFAGDSTENVFRNEVAYLDELMSRRFGAQDRVVTLVNHLDSLTTAPRPLATLQNLRIALAGVGEVMDRDEDVLLLYLTLHGTEDHELAVQLPPVLEQWITPRELRKALDDAGIRNRVVAISACYSGGFIPALREPRTLVVTAARADRASFGCGSESDATYFGRAWLVDGLNRSNSFAGAYDIARGEISRWEREDGETPSLPQIDVGDEIAHRLGLWRSQFVPGPVVPYPYDDNTAPADAGSRLLEPAATADPPVR</sequence>
<feature type="region of interest" description="Disordered" evidence="1">
    <location>
        <begin position="290"/>
        <end position="314"/>
    </location>
</feature>
<dbReference type="RefSeq" id="WP_386706377.1">
    <property type="nucleotide sequence ID" value="NZ_JBHRYF010000001.1"/>
</dbReference>
<evidence type="ECO:0000313" key="4">
    <source>
        <dbReference type="Proteomes" id="UP001595724"/>
    </source>
</evidence>
<protein>
    <submittedName>
        <fullName evidence="3">C13 family peptidase</fullName>
    </submittedName>
</protein>
<reference evidence="4" key="1">
    <citation type="journal article" date="2019" name="Int. J. Syst. Evol. Microbiol.">
        <title>The Global Catalogue of Microorganisms (GCM) 10K type strain sequencing project: providing services to taxonomists for standard genome sequencing and annotation.</title>
        <authorList>
            <consortium name="The Broad Institute Genomics Platform"/>
            <consortium name="The Broad Institute Genome Sequencing Center for Infectious Disease"/>
            <person name="Wu L."/>
            <person name="Ma J."/>
        </authorList>
    </citation>
    <scope>NUCLEOTIDE SEQUENCE [LARGE SCALE GENOMIC DNA]</scope>
    <source>
        <strain evidence="4">KCTC 42211</strain>
    </source>
</reference>
<keyword evidence="4" id="KW-1185">Reference proteome</keyword>
<evidence type="ECO:0000256" key="2">
    <source>
        <dbReference type="SAM" id="SignalP"/>
    </source>
</evidence>
<feature type="chain" id="PRO_5047303073" evidence="2">
    <location>
        <begin position="27"/>
        <end position="314"/>
    </location>
</feature>
<feature type="signal peptide" evidence="2">
    <location>
        <begin position="1"/>
        <end position="26"/>
    </location>
</feature>